<dbReference type="Proteomes" id="UP001485043">
    <property type="component" value="Unassembled WGS sequence"/>
</dbReference>
<feature type="transmembrane region" description="Helical" evidence="7">
    <location>
        <begin position="325"/>
        <end position="352"/>
    </location>
</feature>
<sequence>MGYGSPKLLADYNHNHSNHSAAYHSGLPFKPLPLSAVTHLATSNHVDCSHWWIGADENLFGQLPYDSLFQELWKKCFTHSEEDMPHIGASQILSEHDKGLMWTSAAKQLAIYNLDDSGSERHEQSGGLHPPRACLIDMHLFEVASRASHRQLGVLKIRKLLLPESANKLVMRLSLPAAKYLVFETDAATIPSAQSRLSTMTYTPDGVLRYSCSVPARDGQVFHDESPATVDWSCDGNMSRRSDPKYSDKLSLPADPKLSSRSDASENLRTSDAGEGRLQQLGYQQEFVRGFSAFTNFGISFSIMSLMTGVTGGFNLGYVNGGPVVMVYGWIAVCCFSMTVALSLAEICSAYPTAGGLYYWSAQLAGPADAALASWVTGWFNLLGQAALTSVIAYTQANQIANMILLGTGGALAGGYAVTNAQLLGIFAAILVCQALLNMFGTRILSFFNAVSVFWQLTGAIVLIILIPTAAPKTQSAKYVFTTFYAEANGEPTNVYIFLIGLLYTQFTINGYDASAHMTEETRGAERSGPLGIVTAVGSTAVVGWIYTLSLLFSVQDPDDLLTGEADGYVSGQIIYDVFKRRCNSAAVPVVIMGIPAIAMFLTGMSSVTANSRVLFAFARDDALPLSRLWKRVDRRTRTPLHAVWLMTLVAFLIGLPMLKDAVAFAAVSSISVIGLYITYGLVIFFKLFLAHSTFKPGPFYLGKKWSFIINVVALTYVLFITAVFIMPTAYPVNSQTLNWAPVAVGIVLVWTFGYWLLPVIGARRWFKGPPAALEIYALKNVDLPKPLNDS</sequence>
<dbReference type="Gene3D" id="1.20.1740.10">
    <property type="entry name" value="Amino acid/polyamine transporter I"/>
    <property type="match status" value="1"/>
</dbReference>
<comment type="subcellular location">
    <subcellularLocation>
        <location evidence="1">Membrane</location>
        <topology evidence="1">Multi-pass membrane protein</topology>
    </subcellularLocation>
</comment>
<keyword evidence="3 7" id="KW-0812">Transmembrane</keyword>
<keyword evidence="9" id="KW-1185">Reference proteome</keyword>
<dbReference type="Pfam" id="PF13520">
    <property type="entry name" value="AA_permease_2"/>
    <property type="match status" value="1"/>
</dbReference>
<feature type="region of interest" description="Disordered" evidence="6">
    <location>
        <begin position="233"/>
        <end position="271"/>
    </location>
</feature>
<evidence type="ECO:0000256" key="4">
    <source>
        <dbReference type="ARBA" id="ARBA00022989"/>
    </source>
</evidence>
<dbReference type="GO" id="GO:0006865">
    <property type="term" value="P:amino acid transport"/>
    <property type="evidence" value="ECO:0007669"/>
    <property type="project" value="InterPro"/>
</dbReference>
<dbReference type="AlphaFoldDB" id="A0AAW1T9F5"/>
<evidence type="ECO:0000256" key="3">
    <source>
        <dbReference type="ARBA" id="ARBA00022692"/>
    </source>
</evidence>
<evidence type="ECO:0000256" key="2">
    <source>
        <dbReference type="ARBA" id="ARBA00022448"/>
    </source>
</evidence>
<feature type="transmembrane region" description="Helical" evidence="7">
    <location>
        <begin position="495"/>
        <end position="512"/>
    </location>
</feature>
<evidence type="ECO:0000256" key="7">
    <source>
        <dbReference type="SAM" id="Phobius"/>
    </source>
</evidence>
<dbReference type="EMBL" id="JALJOV010000238">
    <property type="protein sequence ID" value="KAK9865548.1"/>
    <property type="molecule type" value="Genomic_DNA"/>
</dbReference>
<evidence type="ECO:0000256" key="1">
    <source>
        <dbReference type="ARBA" id="ARBA00004141"/>
    </source>
</evidence>
<evidence type="ECO:0000313" key="8">
    <source>
        <dbReference type="EMBL" id="KAK9865548.1"/>
    </source>
</evidence>
<dbReference type="InterPro" id="IPR002293">
    <property type="entry name" value="AA/rel_permease1"/>
</dbReference>
<feature type="compositionally biased region" description="Basic and acidic residues" evidence="6">
    <location>
        <begin position="238"/>
        <end position="248"/>
    </location>
</feature>
<organism evidence="8 9">
    <name type="scientific">Apatococcus fuscideae</name>
    <dbReference type="NCBI Taxonomy" id="2026836"/>
    <lineage>
        <taxon>Eukaryota</taxon>
        <taxon>Viridiplantae</taxon>
        <taxon>Chlorophyta</taxon>
        <taxon>core chlorophytes</taxon>
        <taxon>Trebouxiophyceae</taxon>
        <taxon>Chlorellales</taxon>
        <taxon>Chlorellaceae</taxon>
        <taxon>Apatococcus</taxon>
    </lineage>
</organism>
<keyword evidence="2" id="KW-0813">Transport</keyword>
<feature type="transmembrane region" description="Helical" evidence="7">
    <location>
        <begin position="447"/>
        <end position="471"/>
    </location>
</feature>
<name>A0AAW1T9F5_9CHLO</name>
<feature type="transmembrane region" description="Helical" evidence="7">
    <location>
        <begin position="400"/>
        <end position="417"/>
    </location>
</feature>
<evidence type="ECO:0000256" key="6">
    <source>
        <dbReference type="SAM" id="MobiDB-lite"/>
    </source>
</evidence>
<accession>A0AAW1T9F5</accession>
<feature type="transmembrane region" description="Helical" evidence="7">
    <location>
        <begin position="533"/>
        <end position="553"/>
    </location>
</feature>
<protein>
    <submittedName>
        <fullName evidence="8">Uncharacterized protein</fullName>
    </submittedName>
</protein>
<keyword evidence="4 7" id="KW-1133">Transmembrane helix</keyword>
<feature type="transmembrane region" description="Helical" evidence="7">
    <location>
        <begin position="297"/>
        <end position="318"/>
    </location>
</feature>
<evidence type="ECO:0000313" key="9">
    <source>
        <dbReference type="Proteomes" id="UP001485043"/>
    </source>
</evidence>
<keyword evidence="5 7" id="KW-0472">Membrane</keyword>
<feature type="transmembrane region" description="Helical" evidence="7">
    <location>
        <begin position="586"/>
        <end position="619"/>
    </location>
</feature>
<dbReference type="PROSITE" id="PS00218">
    <property type="entry name" value="AMINO_ACID_PERMEASE_1"/>
    <property type="match status" value="1"/>
</dbReference>
<dbReference type="InterPro" id="IPR004840">
    <property type="entry name" value="Amino_acid_permease_CS"/>
</dbReference>
<dbReference type="GO" id="GO:0016020">
    <property type="term" value="C:membrane"/>
    <property type="evidence" value="ECO:0007669"/>
    <property type="project" value="UniProtKB-SubCell"/>
</dbReference>
<reference evidence="8 9" key="1">
    <citation type="journal article" date="2024" name="Nat. Commun.">
        <title>Phylogenomics reveals the evolutionary origins of lichenization in chlorophyte algae.</title>
        <authorList>
            <person name="Puginier C."/>
            <person name="Libourel C."/>
            <person name="Otte J."/>
            <person name="Skaloud P."/>
            <person name="Haon M."/>
            <person name="Grisel S."/>
            <person name="Petersen M."/>
            <person name="Berrin J.G."/>
            <person name="Delaux P.M."/>
            <person name="Dal Grande F."/>
            <person name="Keller J."/>
        </authorList>
    </citation>
    <scope>NUCLEOTIDE SEQUENCE [LARGE SCALE GENOMIC DNA]</scope>
    <source>
        <strain evidence="8 9">SAG 2523</strain>
    </source>
</reference>
<dbReference type="PANTHER" id="PTHR45649">
    <property type="entry name" value="AMINO-ACID PERMEASE BAT1"/>
    <property type="match status" value="1"/>
</dbReference>
<dbReference type="PANTHER" id="PTHR45649:SF26">
    <property type="entry name" value="OS04G0435100 PROTEIN"/>
    <property type="match status" value="1"/>
</dbReference>
<feature type="transmembrane region" description="Helical" evidence="7">
    <location>
        <begin position="739"/>
        <end position="758"/>
    </location>
</feature>
<feature type="transmembrane region" description="Helical" evidence="7">
    <location>
        <begin position="665"/>
        <end position="686"/>
    </location>
</feature>
<feature type="transmembrane region" description="Helical" evidence="7">
    <location>
        <begin position="706"/>
        <end position="727"/>
    </location>
</feature>
<feature type="transmembrane region" description="Helical" evidence="7">
    <location>
        <begin position="423"/>
        <end position="440"/>
    </location>
</feature>
<gene>
    <name evidence="8" type="ORF">WJX84_006827</name>
</gene>
<proteinExistence type="predicted"/>
<evidence type="ECO:0000256" key="5">
    <source>
        <dbReference type="ARBA" id="ARBA00023136"/>
    </source>
</evidence>
<feature type="transmembrane region" description="Helical" evidence="7">
    <location>
        <begin position="640"/>
        <end position="659"/>
    </location>
</feature>
<dbReference type="GO" id="GO:0022857">
    <property type="term" value="F:transmembrane transporter activity"/>
    <property type="evidence" value="ECO:0007669"/>
    <property type="project" value="InterPro"/>
</dbReference>
<comment type="caution">
    <text evidence="8">The sequence shown here is derived from an EMBL/GenBank/DDBJ whole genome shotgun (WGS) entry which is preliminary data.</text>
</comment>
<feature type="transmembrane region" description="Helical" evidence="7">
    <location>
        <begin position="372"/>
        <end position="393"/>
    </location>
</feature>